<evidence type="ECO:0000256" key="1">
    <source>
        <dbReference type="ARBA" id="ARBA00004651"/>
    </source>
</evidence>
<dbReference type="Pfam" id="PF01810">
    <property type="entry name" value="LysE"/>
    <property type="match status" value="1"/>
</dbReference>
<dbReference type="Proteomes" id="UP000190135">
    <property type="component" value="Unassembled WGS sequence"/>
</dbReference>
<dbReference type="PANTHER" id="PTHR30086:SF20">
    <property type="entry name" value="ARGININE EXPORTER PROTEIN ARGO-RELATED"/>
    <property type="match status" value="1"/>
</dbReference>
<accession>A0A1T4T1Y2</accession>
<evidence type="ECO:0000256" key="2">
    <source>
        <dbReference type="ARBA" id="ARBA00022475"/>
    </source>
</evidence>
<dbReference type="RefSeq" id="WP_078709959.1">
    <property type="nucleotide sequence ID" value="NZ_FUXL01000017.1"/>
</dbReference>
<gene>
    <name evidence="7" type="ORF">SAMN05428963_11750</name>
</gene>
<comment type="subcellular location">
    <subcellularLocation>
        <location evidence="1">Cell membrane</location>
        <topology evidence="1">Multi-pass membrane protein</topology>
    </subcellularLocation>
</comment>
<keyword evidence="5 6" id="KW-0472">Membrane</keyword>
<organism evidence="7 8">
    <name type="scientific">Consotaella salsifontis</name>
    <dbReference type="NCBI Taxonomy" id="1365950"/>
    <lineage>
        <taxon>Bacteria</taxon>
        <taxon>Pseudomonadati</taxon>
        <taxon>Pseudomonadota</taxon>
        <taxon>Alphaproteobacteria</taxon>
        <taxon>Hyphomicrobiales</taxon>
        <taxon>Aurantimonadaceae</taxon>
        <taxon>Consotaella</taxon>
    </lineage>
</organism>
<reference evidence="7 8" key="1">
    <citation type="submission" date="2017-02" db="EMBL/GenBank/DDBJ databases">
        <authorList>
            <person name="Peterson S.W."/>
        </authorList>
    </citation>
    <scope>NUCLEOTIDE SEQUENCE [LARGE SCALE GENOMIC DNA]</scope>
    <source>
        <strain evidence="7 8">USBA 369</strain>
    </source>
</reference>
<dbReference type="InterPro" id="IPR001123">
    <property type="entry name" value="LeuE-type"/>
</dbReference>
<dbReference type="OrthoDB" id="9812084at2"/>
<sequence length="208" mass="21497">MIETPAFAFAQLLPFVTFAFVASITPGPSNLLILGNSVRYGFAAALPIVCGACAGSAALVLFVGFGAGAWLAAHPGVQTVMGWAGTLWLSYLAWQIACKPPADIRTAADRPTGGWMAAALQIANPKSWSMALAVVSVFAGANADLPRYAFLSAVFLMVSAPCLTIWAVLGSRAGGRLRSATSAKALNVILGAALFASAWAGLLEHVRM</sequence>
<dbReference type="STRING" id="1365950.SAMN05428963_11750"/>
<dbReference type="GO" id="GO:0033228">
    <property type="term" value="P:cysteine export across plasma membrane"/>
    <property type="evidence" value="ECO:0007669"/>
    <property type="project" value="TreeGrafter"/>
</dbReference>
<dbReference type="EMBL" id="FUXL01000017">
    <property type="protein sequence ID" value="SKA34520.1"/>
    <property type="molecule type" value="Genomic_DNA"/>
</dbReference>
<protein>
    <submittedName>
        <fullName evidence="7">Threonine/homoserine/homoserine lactone efflux protein</fullName>
    </submittedName>
</protein>
<proteinExistence type="predicted"/>
<evidence type="ECO:0000256" key="4">
    <source>
        <dbReference type="ARBA" id="ARBA00022989"/>
    </source>
</evidence>
<evidence type="ECO:0000313" key="8">
    <source>
        <dbReference type="Proteomes" id="UP000190135"/>
    </source>
</evidence>
<keyword evidence="3 6" id="KW-0812">Transmembrane</keyword>
<dbReference type="GO" id="GO:0005886">
    <property type="term" value="C:plasma membrane"/>
    <property type="evidence" value="ECO:0007669"/>
    <property type="project" value="UniProtKB-SubCell"/>
</dbReference>
<evidence type="ECO:0000256" key="5">
    <source>
        <dbReference type="ARBA" id="ARBA00023136"/>
    </source>
</evidence>
<evidence type="ECO:0000256" key="6">
    <source>
        <dbReference type="SAM" id="Phobius"/>
    </source>
</evidence>
<evidence type="ECO:0000256" key="3">
    <source>
        <dbReference type="ARBA" id="ARBA00022692"/>
    </source>
</evidence>
<dbReference type="PANTHER" id="PTHR30086">
    <property type="entry name" value="ARGININE EXPORTER PROTEIN ARGO"/>
    <property type="match status" value="1"/>
</dbReference>
<feature type="transmembrane region" description="Helical" evidence="6">
    <location>
        <begin position="6"/>
        <end position="28"/>
    </location>
</feature>
<feature type="transmembrane region" description="Helical" evidence="6">
    <location>
        <begin position="148"/>
        <end position="169"/>
    </location>
</feature>
<dbReference type="GO" id="GO:0015171">
    <property type="term" value="F:amino acid transmembrane transporter activity"/>
    <property type="evidence" value="ECO:0007669"/>
    <property type="project" value="TreeGrafter"/>
</dbReference>
<keyword evidence="2" id="KW-1003">Cell membrane</keyword>
<feature type="transmembrane region" description="Helical" evidence="6">
    <location>
        <begin position="40"/>
        <end position="73"/>
    </location>
</feature>
<name>A0A1T4T1Y2_9HYPH</name>
<evidence type="ECO:0000313" key="7">
    <source>
        <dbReference type="EMBL" id="SKA34520.1"/>
    </source>
</evidence>
<feature type="transmembrane region" description="Helical" evidence="6">
    <location>
        <begin position="181"/>
        <end position="202"/>
    </location>
</feature>
<keyword evidence="8" id="KW-1185">Reference proteome</keyword>
<dbReference type="AlphaFoldDB" id="A0A1T4T1Y2"/>
<keyword evidence="4 6" id="KW-1133">Transmembrane helix</keyword>